<keyword evidence="2" id="KW-1185">Reference proteome</keyword>
<evidence type="ECO:0000313" key="2">
    <source>
        <dbReference type="Proteomes" id="UP000887013"/>
    </source>
</evidence>
<organism evidence="1 2">
    <name type="scientific">Nephila pilipes</name>
    <name type="common">Giant wood spider</name>
    <name type="synonym">Nephila maculata</name>
    <dbReference type="NCBI Taxonomy" id="299642"/>
    <lineage>
        <taxon>Eukaryota</taxon>
        <taxon>Metazoa</taxon>
        <taxon>Ecdysozoa</taxon>
        <taxon>Arthropoda</taxon>
        <taxon>Chelicerata</taxon>
        <taxon>Arachnida</taxon>
        <taxon>Araneae</taxon>
        <taxon>Araneomorphae</taxon>
        <taxon>Entelegynae</taxon>
        <taxon>Araneoidea</taxon>
        <taxon>Nephilidae</taxon>
        <taxon>Nephila</taxon>
    </lineage>
</organism>
<name>A0A8X6M8C7_NEPPI</name>
<gene>
    <name evidence="1" type="ORF">NPIL_604641</name>
</gene>
<dbReference type="Proteomes" id="UP000887013">
    <property type="component" value="Unassembled WGS sequence"/>
</dbReference>
<comment type="caution">
    <text evidence="1">The sequence shown here is derived from an EMBL/GenBank/DDBJ whole genome shotgun (WGS) entry which is preliminary data.</text>
</comment>
<evidence type="ECO:0000313" key="1">
    <source>
        <dbReference type="EMBL" id="GFS31349.1"/>
    </source>
</evidence>
<dbReference type="PROSITE" id="PS51257">
    <property type="entry name" value="PROKAR_LIPOPROTEIN"/>
    <property type="match status" value="1"/>
</dbReference>
<reference evidence="1" key="1">
    <citation type="submission" date="2020-08" db="EMBL/GenBank/DDBJ databases">
        <title>Multicomponent nature underlies the extraordinary mechanical properties of spider dragline silk.</title>
        <authorList>
            <person name="Kono N."/>
            <person name="Nakamura H."/>
            <person name="Mori M."/>
            <person name="Yoshida Y."/>
            <person name="Ohtoshi R."/>
            <person name="Malay A.D."/>
            <person name="Moran D.A.P."/>
            <person name="Tomita M."/>
            <person name="Numata K."/>
            <person name="Arakawa K."/>
        </authorList>
    </citation>
    <scope>NUCLEOTIDE SEQUENCE</scope>
</reference>
<proteinExistence type="predicted"/>
<dbReference type="EMBL" id="BMAW01087746">
    <property type="protein sequence ID" value="GFS31349.1"/>
    <property type="molecule type" value="Genomic_DNA"/>
</dbReference>
<accession>A0A8X6M8C7</accession>
<protein>
    <submittedName>
        <fullName evidence="1">Uncharacterized protein</fullName>
    </submittedName>
</protein>
<sequence>MYFAKFFTKPITIFPKNIKAKLGAIFNFLTTISCVIFPDPPLSTSYQSKYPASMWMKCSIVKTADNHSMSNLTQWSPCPKSLSGVFRIHPVDDPIPKACVYWPRLKRQPASIFR</sequence>
<dbReference type="AlphaFoldDB" id="A0A8X6M8C7"/>